<evidence type="ECO:0000259" key="2">
    <source>
        <dbReference type="SMART" id="SM00458"/>
    </source>
</evidence>
<feature type="domain" description="Ricin B lectin" evidence="2">
    <location>
        <begin position="27"/>
        <end position="151"/>
    </location>
</feature>
<evidence type="ECO:0000313" key="3">
    <source>
        <dbReference type="EMBL" id="KUL21436.1"/>
    </source>
</evidence>
<keyword evidence="3" id="KW-0378">Hydrolase</keyword>
<sequence>MTAISTHPSRRDTRPTVVTTAPPGPRTGPIVGVGGNCVDVPGGVTANGTPVQMWGCHESPQQQWTIGADGTIRALGKCLDVTDQRTANGTPIQLWDCNGSGGQAWVIESGSHLRNPQSGRYLDVPGGRRANGTGLQIYEGNTNVWQVWHLPTITEE</sequence>
<name>A0A101J741_9ACTN</name>
<dbReference type="GO" id="GO:0016787">
    <property type="term" value="F:hydrolase activity"/>
    <property type="evidence" value="ECO:0007669"/>
    <property type="project" value="UniProtKB-KW"/>
</dbReference>
<dbReference type="Pfam" id="PF00652">
    <property type="entry name" value="Ricin_B_lectin"/>
    <property type="match status" value="1"/>
</dbReference>
<evidence type="ECO:0000256" key="1">
    <source>
        <dbReference type="SAM" id="MobiDB-lite"/>
    </source>
</evidence>
<comment type="caution">
    <text evidence="3">The sequence shown here is derived from an EMBL/GenBank/DDBJ whole genome shotgun (WGS) entry which is preliminary data.</text>
</comment>
<gene>
    <name evidence="3" type="ORF">ADL15_50725</name>
</gene>
<keyword evidence="4" id="KW-1185">Reference proteome</keyword>
<dbReference type="InterPro" id="IPR035992">
    <property type="entry name" value="Ricin_B-like_lectins"/>
</dbReference>
<accession>A0A101J741</accession>
<dbReference type="SMART" id="SM00458">
    <property type="entry name" value="RICIN"/>
    <property type="match status" value="1"/>
</dbReference>
<dbReference type="InterPro" id="IPR000772">
    <property type="entry name" value="Ricin_B_lectin"/>
</dbReference>
<dbReference type="AlphaFoldDB" id="A0A101J741"/>
<protein>
    <submittedName>
        <fullName evidence="3">Glycosyl hydrolase</fullName>
    </submittedName>
</protein>
<proteinExistence type="predicted"/>
<dbReference type="Gene3D" id="2.80.10.50">
    <property type="match status" value="2"/>
</dbReference>
<dbReference type="SUPFAM" id="SSF50370">
    <property type="entry name" value="Ricin B-like lectins"/>
    <property type="match status" value="1"/>
</dbReference>
<reference evidence="3 4" key="1">
    <citation type="submission" date="2015-10" db="EMBL/GenBank/DDBJ databases">
        <authorList>
            <person name="Gilbert D.G."/>
        </authorList>
    </citation>
    <scope>NUCLEOTIDE SEQUENCE [LARGE SCALE GENOMIC DNA]</scope>
    <source>
        <strain evidence="3 4">NRRL B-16712</strain>
    </source>
</reference>
<feature type="region of interest" description="Disordered" evidence="1">
    <location>
        <begin position="1"/>
        <end position="28"/>
    </location>
</feature>
<dbReference type="PROSITE" id="PS50231">
    <property type="entry name" value="RICIN_B_LECTIN"/>
    <property type="match status" value="1"/>
</dbReference>
<dbReference type="Proteomes" id="UP000053244">
    <property type="component" value="Unassembled WGS sequence"/>
</dbReference>
<dbReference type="CDD" id="cd23451">
    <property type="entry name" value="beta-trefoil_Ricin_laminarinase"/>
    <property type="match status" value="1"/>
</dbReference>
<evidence type="ECO:0000313" key="4">
    <source>
        <dbReference type="Proteomes" id="UP000053244"/>
    </source>
</evidence>
<organism evidence="3 4">
    <name type="scientific">Actinoplanes awajinensis subsp. mycoplanecinus</name>
    <dbReference type="NCBI Taxonomy" id="135947"/>
    <lineage>
        <taxon>Bacteria</taxon>
        <taxon>Bacillati</taxon>
        <taxon>Actinomycetota</taxon>
        <taxon>Actinomycetes</taxon>
        <taxon>Micromonosporales</taxon>
        <taxon>Micromonosporaceae</taxon>
        <taxon>Actinoplanes</taxon>
    </lineage>
</organism>
<dbReference type="EMBL" id="LLZH01000353">
    <property type="protein sequence ID" value="KUL21436.1"/>
    <property type="molecule type" value="Genomic_DNA"/>
</dbReference>